<name>A0A2C5XYT0_9HYPO</name>
<dbReference type="AlphaFoldDB" id="A0A2C5XYT0"/>
<reference evidence="2 3" key="1">
    <citation type="submission" date="2017-06" db="EMBL/GenBank/DDBJ databases">
        <title>Ant-infecting Ophiocordyceps genomes reveal a high diversity of potential behavioral manipulation genes and a possible major role for enterotoxins.</title>
        <authorList>
            <person name="De Bekker C."/>
            <person name="Evans H.C."/>
            <person name="Brachmann A."/>
            <person name="Hughes D.P."/>
        </authorList>
    </citation>
    <scope>NUCLEOTIDE SEQUENCE [LARGE SCALE GENOMIC DNA]</scope>
    <source>
        <strain evidence="2 3">Map16</strain>
    </source>
</reference>
<organism evidence="2 3">
    <name type="scientific">Ophiocordyceps camponoti-rufipedis</name>
    <dbReference type="NCBI Taxonomy" id="2004952"/>
    <lineage>
        <taxon>Eukaryota</taxon>
        <taxon>Fungi</taxon>
        <taxon>Dikarya</taxon>
        <taxon>Ascomycota</taxon>
        <taxon>Pezizomycotina</taxon>
        <taxon>Sordariomycetes</taxon>
        <taxon>Hypocreomycetidae</taxon>
        <taxon>Hypocreales</taxon>
        <taxon>Ophiocordycipitaceae</taxon>
        <taxon>Ophiocordyceps</taxon>
    </lineage>
</organism>
<evidence type="ECO:0000256" key="1">
    <source>
        <dbReference type="SAM" id="MobiDB-lite"/>
    </source>
</evidence>
<sequence length="224" mass="25939">MSTLQTDNSQHEGRLRTDDSRDDSPPPAYECSTTTFVHQLARMPPIPRHQHDPTTSLRFEFAGRSPTRWEAVFDVYAADVPALMRQGFYVTKENVRESKNSFTASLSETNKRHGWTKGRNYYLEHNSSFTWGGRWHGYLTVFANDLSTLSNFRIEHLTVEAIQLAEAWNRQGEPVYAFHCEYPNQSWNAIYDDMPMKGLWPWPRDSKADSPTEKGMWEGLCIVQ</sequence>
<keyword evidence="3" id="KW-1185">Reference proteome</keyword>
<feature type="compositionally biased region" description="Basic and acidic residues" evidence="1">
    <location>
        <begin position="9"/>
        <end position="24"/>
    </location>
</feature>
<protein>
    <submittedName>
        <fullName evidence="2">Uncharacterized protein</fullName>
    </submittedName>
</protein>
<dbReference type="Proteomes" id="UP000226431">
    <property type="component" value="Unassembled WGS sequence"/>
</dbReference>
<evidence type="ECO:0000313" key="3">
    <source>
        <dbReference type="Proteomes" id="UP000226431"/>
    </source>
</evidence>
<dbReference type="OrthoDB" id="4589291at2759"/>
<feature type="region of interest" description="Disordered" evidence="1">
    <location>
        <begin position="1"/>
        <end position="28"/>
    </location>
</feature>
<proteinExistence type="predicted"/>
<gene>
    <name evidence="2" type="ORF">CDD80_1672</name>
</gene>
<accession>A0A2C5XYT0</accession>
<comment type="caution">
    <text evidence="2">The sequence shown here is derived from an EMBL/GenBank/DDBJ whole genome shotgun (WGS) entry which is preliminary data.</text>
</comment>
<dbReference type="EMBL" id="NJES01001710">
    <property type="protein sequence ID" value="PHH60122.1"/>
    <property type="molecule type" value="Genomic_DNA"/>
</dbReference>
<evidence type="ECO:0000313" key="2">
    <source>
        <dbReference type="EMBL" id="PHH60122.1"/>
    </source>
</evidence>